<evidence type="ECO:0000313" key="2">
    <source>
        <dbReference type="EMBL" id="HGB36225.1"/>
    </source>
</evidence>
<proteinExistence type="predicted"/>
<feature type="transmembrane region" description="Helical" evidence="1">
    <location>
        <begin position="231"/>
        <end position="251"/>
    </location>
</feature>
<feature type="transmembrane region" description="Helical" evidence="1">
    <location>
        <begin position="159"/>
        <end position="183"/>
    </location>
</feature>
<feature type="transmembrane region" description="Helical" evidence="1">
    <location>
        <begin position="257"/>
        <end position="279"/>
    </location>
</feature>
<feature type="transmembrane region" description="Helical" evidence="1">
    <location>
        <begin position="300"/>
        <end position="321"/>
    </location>
</feature>
<accession>A0A7V3KP31</accession>
<feature type="transmembrane region" description="Helical" evidence="1">
    <location>
        <begin position="126"/>
        <end position="147"/>
    </location>
</feature>
<protein>
    <recommendedName>
        <fullName evidence="3">NnrS family protein</fullName>
    </recommendedName>
</protein>
<comment type="caution">
    <text evidence="2">The sequence shown here is derived from an EMBL/GenBank/DDBJ whole genome shotgun (WGS) entry which is preliminary data.</text>
</comment>
<feature type="transmembrane region" description="Helical" evidence="1">
    <location>
        <begin position="333"/>
        <end position="357"/>
    </location>
</feature>
<feature type="transmembrane region" description="Helical" evidence="1">
    <location>
        <begin position="369"/>
        <end position="390"/>
    </location>
</feature>
<sequence length="435" mass="48593">MDNSVERQPSRERNINNIYLLRRKVLLYYVIVATLLATIGTIMGLIELFVFSGYISQFQFGFFDHPFLQIYGFLIIFVSGVAVVLVPTFRGHTPDTGYLDYLFLIVMVLFQVFVVAAMLISNSEHIFMYAAFACVLVYSIRYNFLVWEGTNVGARKIDLGDFFLVLSGAALLLSSITFLHNFLVSPHIFTLPMIYILLIGFAGSVIIGVMIKTSPSSPSKLRRSLIRISMLFALVSVLVDFFIAVFGLASFDFMVGILFLIEIGCFALAQLVLAIKSVGSGEKIKLRSAFSMKIISFSRMSAAISYFWITAGIIFGISYSLDHSLYYLKIASIHSIGLGFIGSTIMGYAPLLLPGIISERTPRLRINPTSFYFFNIGTVLMVSAFAMAAYAIQLSALFISSGILIVIGIIWYIVDIHLYIFHKTEEESVSFSDNW</sequence>
<dbReference type="AlphaFoldDB" id="A0A7V3KP31"/>
<reference evidence="2" key="1">
    <citation type="journal article" date="2020" name="mSystems">
        <title>Genome- and Community-Level Interaction Insights into Carbon Utilization and Element Cycling Functions of Hydrothermarchaeota in Hydrothermal Sediment.</title>
        <authorList>
            <person name="Zhou Z."/>
            <person name="Liu Y."/>
            <person name="Xu W."/>
            <person name="Pan J."/>
            <person name="Luo Z.H."/>
            <person name="Li M."/>
        </authorList>
    </citation>
    <scope>NUCLEOTIDE SEQUENCE [LARGE SCALE GENOMIC DNA]</scope>
    <source>
        <strain evidence="2">SpSt-754</strain>
    </source>
</reference>
<keyword evidence="1" id="KW-0472">Membrane</keyword>
<feature type="transmembrane region" description="Helical" evidence="1">
    <location>
        <begin position="101"/>
        <end position="120"/>
    </location>
</feature>
<evidence type="ECO:0008006" key="3">
    <source>
        <dbReference type="Google" id="ProtNLM"/>
    </source>
</evidence>
<organism evidence="2">
    <name type="scientific">candidate division WOR-3 bacterium</name>
    <dbReference type="NCBI Taxonomy" id="2052148"/>
    <lineage>
        <taxon>Bacteria</taxon>
        <taxon>Bacteria division WOR-3</taxon>
    </lineage>
</organism>
<keyword evidence="1" id="KW-1133">Transmembrane helix</keyword>
<keyword evidence="1" id="KW-0812">Transmembrane</keyword>
<name>A0A7V3KP31_UNCW3</name>
<feature type="transmembrane region" description="Helical" evidence="1">
    <location>
        <begin position="26"/>
        <end position="50"/>
    </location>
</feature>
<feature type="transmembrane region" description="Helical" evidence="1">
    <location>
        <begin position="396"/>
        <end position="414"/>
    </location>
</feature>
<gene>
    <name evidence="2" type="ORF">ENV38_04900</name>
</gene>
<feature type="transmembrane region" description="Helical" evidence="1">
    <location>
        <begin position="189"/>
        <end position="211"/>
    </location>
</feature>
<dbReference type="EMBL" id="DTGD01000181">
    <property type="protein sequence ID" value="HGB36225.1"/>
    <property type="molecule type" value="Genomic_DNA"/>
</dbReference>
<evidence type="ECO:0000256" key="1">
    <source>
        <dbReference type="SAM" id="Phobius"/>
    </source>
</evidence>
<feature type="transmembrane region" description="Helical" evidence="1">
    <location>
        <begin position="70"/>
        <end position="89"/>
    </location>
</feature>